<protein>
    <submittedName>
        <fullName evidence="1">Uncharacterized protein</fullName>
    </submittedName>
</protein>
<evidence type="ECO:0000313" key="2">
    <source>
        <dbReference type="Proteomes" id="UP000784294"/>
    </source>
</evidence>
<sequence length="123" mass="14198">MLHEVWTLFQHGLTSPKIHIHLEHLTVTYDGKYLHRRYLKKMVALASISSVHFSSGRGTHLIPTRVKEEAIREQVTSDCLNALFDIRDVNVVITCLCAFHRPTDRLHTFRRVYQEGGFLLAST</sequence>
<comment type="caution">
    <text evidence="1">The sequence shown here is derived from an EMBL/GenBank/DDBJ whole genome shotgun (WGS) entry which is preliminary data.</text>
</comment>
<accession>A0A3S5AJ18</accession>
<dbReference type="EMBL" id="CAAALY010051668">
    <property type="protein sequence ID" value="VEL21503.1"/>
    <property type="molecule type" value="Genomic_DNA"/>
</dbReference>
<dbReference type="AlphaFoldDB" id="A0A3S5AJ18"/>
<proteinExistence type="predicted"/>
<keyword evidence="2" id="KW-1185">Reference proteome</keyword>
<name>A0A3S5AJ18_9PLAT</name>
<dbReference type="Proteomes" id="UP000784294">
    <property type="component" value="Unassembled WGS sequence"/>
</dbReference>
<evidence type="ECO:0000313" key="1">
    <source>
        <dbReference type="EMBL" id="VEL21503.1"/>
    </source>
</evidence>
<reference evidence="1" key="1">
    <citation type="submission" date="2018-11" db="EMBL/GenBank/DDBJ databases">
        <authorList>
            <consortium name="Pathogen Informatics"/>
        </authorList>
    </citation>
    <scope>NUCLEOTIDE SEQUENCE</scope>
</reference>
<gene>
    <name evidence="1" type="ORF">PXEA_LOCUS14943</name>
</gene>
<organism evidence="1 2">
    <name type="scientific">Protopolystoma xenopodis</name>
    <dbReference type="NCBI Taxonomy" id="117903"/>
    <lineage>
        <taxon>Eukaryota</taxon>
        <taxon>Metazoa</taxon>
        <taxon>Spiralia</taxon>
        <taxon>Lophotrochozoa</taxon>
        <taxon>Platyhelminthes</taxon>
        <taxon>Monogenea</taxon>
        <taxon>Polyopisthocotylea</taxon>
        <taxon>Polystomatidea</taxon>
        <taxon>Polystomatidae</taxon>
        <taxon>Protopolystoma</taxon>
    </lineage>
</organism>